<dbReference type="InterPro" id="IPR009006">
    <property type="entry name" value="Ala_racemase/Decarboxylase_C"/>
</dbReference>
<evidence type="ECO:0000256" key="4">
    <source>
        <dbReference type="ARBA" id="ARBA00023235"/>
    </source>
</evidence>
<comment type="catalytic activity">
    <reaction evidence="1 5">
        <text>L-alanine = D-alanine</text>
        <dbReference type="Rhea" id="RHEA:20249"/>
        <dbReference type="ChEBI" id="CHEBI:57416"/>
        <dbReference type="ChEBI" id="CHEBI:57972"/>
        <dbReference type="EC" id="5.1.1.1"/>
    </reaction>
</comment>
<dbReference type="CDD" id="cd00430">
    <property type="entry name" value="PLPDE_III_AR"/>
    <property type="match status" value="1"/>
</dbReference>
<dbReference type="InterPro" id="IPR001608">
    <property type="entry name" value="Ala_racemase_N"/>
</dbReference>
<dbReference type="SMART" id="SM01005">
    <property type="entry name" value="Ala_racemase_C"/>
    <property type="match status" value="1"/>
</dbReference>
<dbReference type="EMBL" id="CP070872">
    <property type="protein sequence ID" value="QSE77523.1"/>
    <property type="molecule type" value="Genomic_DNA"/>
</dbReference>
<evidence type="ECO:0000256" key="2">
    <source>
        <dbReference type="ARBA" id="ARBA00001933"/>
    </source>
</evidence>
<evidence type="ECO:0000259" key="8">
    <source>
        <dbReference type="SMART" id="SM01005"/>
    </source>
</evidence>
<feature type="active site" description="Proton acceptor; specific for D-alanine" evidence="5">
    <location>
        <position position="40"/>
    </location>
</feature>
<dbReference type="AlphaFoldDB" id="A0AA45KJ97"/>
<dbReference type="PROSITE" id="PS00395">
    <property type="entry name" value="ALANINE_RACEMASE"/>
    <property type="match status" value="1"/>
</dbReference>
<dbReference type="Proteomes" id="UP000663608">
    <property type="component" value="Chromosome"/>
</dbReference>
<comment type="pathway">
    <text evidence="5">Amino-acid biosynthesis; D-alanine biosynthesis; D-alanine from L-alanine: step 1/1.</text>
</comment>
<protein>
    <recommendedName>
        <fullName evidence="5">Alanine racemase</fullName>
        <ecNumber evidence="5">5.1.1.1</ecNumber>
    </recommendedName>
</protein>
<dbReference type="SUPFAM" id="SSF51419">
    <property type="entry name" value="PLP-binding barrel"/>
    <property type="match status" value="1"/>
</dbReference>
<comment type="similarity">
    <text evidence="5">Belongs to the alanine racemase family.</text>
</comment>
<dbReference type="Gene3D" id="2.40.37.10">
    <property type="entry name" value="Lyase, Ornithine Decarboxylase, Chain A, domain 1"/>
    <property type="match status" value="1"/>
</dbReference>
<dbReference type="GO" id="GO:0030170">
    <property type="term" value="F:pyridoxal phosphate binding"/>
    <property type="evidence" value="ECO:0007669"/>
    <property type="project" value="UniProtKB-UniRule"/>
</dbReference>
<keyword evidence="10" id="KW-1185">Reference proteome</keyword>
<dbReference type="EC" id="5.1.1.1" evidence="5"/>
<evidence type="ECO:0000256" key="3">
    <source>
        <dbReference type="ARBA" id="ARBA00022898"/>
    </source>
</evidence>
<evidence type="ECO:0000256" key="1">
    <source>
        <dbReference type="ARBA" id="ARBA00000316"/>
    </source>
</evidence>
<feature type="active site" description="Proton acceptor; specific for L-alanine" evidence="5">
    <location>
        <position position="263"/>
    </location>
</feature>
<evidence type="ECO:0000313" key="9">
    <source>
        <dbReference type="EMBL" id="QSE77523.1"/>
    </source>
</evidence>
<comment type="function">
    <text evidence="5">Catalyzes the interconversion of L-alanine and D-alanine. May also act on other amino acids.</text>
</comment>
<dbReference type="FunFam" id="3.20.20.10:FF:000002">
    <property type="entry name" value="Alanine racemase"/>
    <property type="match status" value="1"/>
</dbReference>
<dbReference type="PRINTS" id="PR00992">
    <property type="entry name" value="ALARACEMASE"/>
</dbReference>
<keyword evidence="4 5" id="KW-0413">Isomerase</keyword>
<dbReference type="InterPro" id="IPR029066">
    <property type="entry name" value="PLP-binding_barrel"/>
</dbReference>
<dbReference type="GO" id="GO:0005829">
    <property type="term" value="C:cytosol"/>
    <property type="evidence" value="ECO:0007669"/>
    <property type="project" value="TreeGrafter"/>
</dbReference>
<dbReference type="NCBIfam" id="TIGR00492">
    <property type="entry name" value="alr"/>
    <property type="match status" value="1"/>
</dbReference>
<evidence type="ECO:0000256" key="7">
    <source>
        <dbReference type="PIRSR" id="PIRSR600821-52"/>
    </source>
</evidence>
<sequence length="368" mass="40794">MKASPHRHTTAEVDLVAIKNNIKKFKKYLGPKPQIWGVVKANAYGHGAVAVSQAIEKEVEGFCVSNLDEALELRENLVTKPVLILSGIVPETVNLALQHDITLTVPSLAWIKLVVAQDIDLTKLKVHVAVDSGMGRIGVREVEEANAIIDTLDRFGITFEGIFTHFATADEADEEKFKLQQERFSAFLNSLRRKPRYVHSTNTASALWHTHQVQDIERLGISMYGLNPSGKTLPLPFELEPALSLKTELTHVKQVQSGETLGYGATYETSESTWIGTVSLGYADGWTRAMQGFHVLVDGKYCEIVGRVSMDQMMIKLDQAYPLGTVVTLIGRDGVAEISATDVADWRGTINYEVLCLISDRVVRIYKQ</sequence>
<dbReference type="HAMAP" id="MF_01201">
    <property type="entry name" value="Ala_racemase"/>
    <property type="match status" value="1"/>
</dbReference>
<keyword evidence="3 5" id="KW-0663">Pyridoxal phosphate</keyword>
<dbReference type="PANTHER" id="PTHR30511:SF0">
    <property type="entry name" value="ALANINE RACEMASE, CATABOLIC-RELATED"/>
    <property type="match status" value="1"/>
</dbReference>
<name>A0AA45KJ97_9LACT</name>
<accession>A0AA45KJ97</accession>
<dbReference type="PANTHER" id="PTHR30511">
    <property type="entry name" value="ALANINE RACEMASE"/>
    <property type="match status" value="1"/>
</dbReference>
<proteinExistence type="inferred from homology"/>
<dbReference type="Pfam" id="PF00842">
    <property type="entry name" value="Ala_racemase_C"/>
    <property type="match status" value="1"/>
</dbReference>
<dbReference type="GO" id="GO:0030632">
    <property type="term" value="P:D-alanine biosynthetic process"/>
    <property type="evidence" value="ECO:0007669"/>
    <property type="project" value="UniProtKB-UniRule"/>
</dbReference>
<feature type="binding site" evidence="5 7">
    <location>
        <position position="310"/>
    </location>
    <ligand>
        <name>substrate</name>
    </ligand>
</feature>
<dbReference type="Pfam" id="PF01168">
    <property type="entry name" value="Ala_racemase_N"/>
    <property type="match status" value="1"/>
</dbReference>
<feature type="modified residue" description="N6-(pyridoxal phosphate)lysine" evidence="5 6">
    <location>
        <position position="40"/>
    </location>
</feature>
<dbReference type="InterPro" id="IPR020622">
    <property type="entry name" value="Ala_racemase_pyridoxalP-BS"/>
</dbReference>
<dbReference type="InterPro" id="IPR000821">
    <property type="entry name" value="Ala_racemase"/>
</dbReference>
<evidence type="ECO:0000256" key="6">
    <source>
        <dbReference type="PIRSR" id="PIRSR600821-50"/>
    </source>
</evidence>
<dbReference type="Gene3D" id="3.20.20.10">
    <property type="entry name" value="Alanine racemase"/>
    <property type="match status" value="1"/>
</dbReference>
<dbReference type="RefSeq" id="WP_205872429.1">
    <property type="nucleotide sequence ID" value="NZ_CP070872.1"/>
</dbReference>
<dbReference type="GO" id="GO:0009252">
    <property type="term" value="P:peptidoglycan biosynthetic process"/>
    <property type="evidence" value="ECO:0007669"/>
    <property type="project" value="TreeGrafter"/>
</dbReference>
<feature type="binding site" evidence="5 7">
    <location>
        <position position="136"/>
    </location>
    <ligand>
        <name>substrate</name>
    </ligand>
</feature>
<dbReference type="KEGG" id="lti:JW886_04570"/>
<evidence type="ECO:0000256" key="5">
    <source>
        <dbReference type="HAMAP-Rule" id="MF_01201"/>
    </source>
</evidence>
<dbReference type="FunFam" id="2.40.37.10:FF:000006">
    <property type="entry name" value="Alanine racemase"/>
    <property type="match status" value="1"/>
</dbReference>
<dbReference type="InterPro" id="IPR011079">
    <property type="entry name" value="Ala_racemase_C"/>
</dbReference>
<evidence type="ECO:0000313" key="10">
    <source>
        <dbReference type="Proteomes" id="UP000663608"/>
    </source>
</evidence>
<gene>
    <name evidence="9" type="ORF">JW886_04570</name>
</gene>
<feature type="domain" description="Alanine racemase C-terminal" evidence="8">
    <location>
        <begin position="242"/>
        <end position="367"/>
    </location>
</feature>
<comment type="cofactor">
    <cofactor evidence="2 5 6">
        <name>pyridoxal 5'-phosphate</name>
        <dbReference type="ChEBI" id="CHEBI:597326"/>
    </cofactor>
</comment>
<organism evidence="9 10">
    <name type="scientific">Lactococcus taiwanensis</name>
    <dbReference type="NCBI Taxonomy" id="1151742"/>
    <lineage>
        <taxon>Bacteria</taxon>
        <taxon>Bacillati</taxon>
        <taxon>Bacillota</taxon>
        <taxon>Bacilli</taxon>
        <taxon>Lactobacillales</taxon>
        <taxon>Streptococcaceae</taxon>
        <taxon>Lactococcus</taxon>
    </lineage>
</organism>
<dbReference type="GO" id="GO:0008784">
    <property type="term" value="F:alanine racemase activity"/>
    <property type="evidence" value="ECO:0007669"/>
    <property type="project" value="UniProtKB-UniRule"/>
</dbReference>
<reference evidence="9 10" key="1">
    <citation type="submission" date="2021-02" db="EMBL/GenBank/DDBJ databases">
        <title>Complete genome sequence of Lactococcus lactis strain K_LL004.</title>
        <authorList>
            <person name="Kim H.B."/>
        </authorList>
    </citation>
    <scope>NUCLEOTIDE SEQUENCE [LARGE SCALE GENOMIC DNA]</scope>
    <source>
        <strain evidence="9 10">K_LL004</strain>
    </source>
</reference>
<dbReference type="SUPFAM" id="SSF50621">
    <property type="entry name" value="Alanine racemase C-terminal domain-like"/>
    <property type="match status" value="1"/>
</dbReference>